<dbReference type="InterPro" id="IPR013976">
    <property type="entry name" value="HDOD"/>
</dbReference>
<dbReference type="InterPro" id="IPR036890">
    <property type="entry name" value="HATPase_C_sf"/>
</dbReference>
<dbReference type="PANTHER" id="PTHR33525:SF3">
    <property type="entry name" value="RIBONUCLEASE Y"/>
    <property type="match status" value="1"/>
</dbReference>
<organism evidence="2 3">
    <name type="scientific">Candidatus Treponema excrementipullorum</name>
    <dbReference type="NCBI Taxonomy" id="2838768"/>
    <lineage>
        <taxon>Bacteria</taxon>
        <taxon>Pseudomonadati</taxon>
        <taxon>Spirochaetota</taxon>
        <taxon>Spirochaetia</taxon>
        <taxon>Spirochaetales</taxon>
        <taxon>Treponemataceae</taxon>
        <taxon>Treponema</taxon>
    </lineage>
</organism>
<dbReference type="Gene3D" id="1.10.3210.10">
    <property type="entry name" value="Hypothetical protein af1432"/>
    <property type="match status" value="1"/>
</dbReference>
<dbReference type="SMART" id="SM00471">
    <property type="entry name" value="HDc"/>
    <property type="match status" value="1"/>
</dbReference>
<dbReference type="AlphaFoldDB" id="A0A9E2L3K5"/>
<protein>
    <submittedName>
        <fullName evidence="2">HDOD domain-containing protein</fullName>
    </submittedName>
</protein>
<evidence type="ECO:0000313" key="2">
    <source>
        <dbReference type="EMBL" id="MBU3850709.1"/>
    </source>
</evidence>
<name>A0A9E2L3K5_9SPIR</name>
<dbReference type="CDD" id="cd00077">
    <property type="entry name" value="HDc"/>
    <property type="match status" value="1"/>
</dbReference>
<dbReference type="InterPro" id="IPR003607">
    <property type="entry name" value="HD/PDEase_dom"/>
</dbReference>
<dbReference type="EMBL" id="JAHLFV010000209">
    <property type="protein sequence ID" value="MBU3850709.1"/>
    <property type="molecule type" value="Genomic_DNA"/>
</dbReference>
<feature type="domain" description="HDOD" evidence="1">
    <location>
        <begin position="244"/>
        <end position="438"/>
    </location>
</feature>
<gene>
    <name evidence="2" type="ORF">IAA16_09095</name>
</gene>
<reference evidence="2" key="2">
    <citation type="submission" date="2021-04" db="EMBL/GenBank/DDBJ databases">
        <authorList>
            <person name="Gilroy R."/>
        </authorList>
    </citation>
    <scope>NUCLEOTIDE SEQUENCE</scope>
    <source>
        <strain evidence="2">Gambia15-2214</strain>
    </source>
</reference>
<dbReference type="Pfam" id="PF08668">
    <property type="entry name" value="HDOD"/>
    <property type="match status" value="1"/>
</dbReference>
<dbReference type="SUPFAM" id="SSF109604">
    <property type="entry name" value="HD-domain/PDEase-like"/>
    <property type="match status" value="1"/>
</dbReference>
<evidence type="ECO:0000259" key="1">
    <source>
        <dbReference type="PROSITE" id="PS51833"/>
    </source>
</evidence>
<dbReference type="InterPro" id="IPR052340">
    <property type="entry name" value="RNase_Y/CdgJ"/>
</dbReference>
<dbReference type="PANTHER" id="PTHR33525">
    <property type="match status" value="1"/>
</dbReference>
<reference evidence="2" key="1">
    <citation type="journal article" date="2021" name="PeerJ">
        <title>Extensive microbial diversity within the chicken gut microbiome revealed by metagenomics and culture.</title>
        <authorList>
            <person name="Gilroy R."/>
            <person name="Ravi A."/>
            <person name="Getino M."/>
            <person name="Pursley I."/>
            <person name="Horton D.L."/>
            <person name="Alikhan N.F."/>
            <person name="Baker D."/>
            <person name="Gharbi K."/>
            <person name="Hall N."/>
            <person name="Watson M."/>
            <person name="Adriaenssens E.M."/>
            <person name="Foster-Nyarko E."/>
            <person name="Jarju S."/>
            <person name="Secka A."/>
            <person name="Antonio M."/>
            <person name="Oren A."/>
            <person name="Chaudhuri R.R."/>
            <person name="La Ragione R."/>
            <person name="Hildebrand F."/>
            <person name="Pallen M.J."/>
        </authorList>
    </citation>
    <scope>NUCLEOTIDE SEQUENCE</scope>
    <source>
        <strain evidence="2">Gambia15-2214</strain>
    </source>
</reference>
<comment type="caution">
    <text evidence="2">The sequence shown here is derived from an EMBL/GenBank/DDBJ whole genome shotgun (WGS) entry which is preliminary data.</text>
</comment>
<accession>A0A9E2L3K5</accession>
<proteinExistence type="predicted"/>
<dbReference type="Proteomes" id="UP000823914">
    <property type="component" value="Unassembled WGS sequence"/>
</dbReference>
<sequence>MIENENYLTQEELKLLDPEFIDKAIKSHEPITVTSYKLTPEMEHYIHNVLSLFLHQLDQDYMTEYLVYCLNELLDNSRRANAKRIYFKENKLDIFSPHDYAQGIKTFKAAYNSQLQYYRAIQEEYGFFVSMTLKQDTDFFYFEVKNNAPLTVFEYKRMHDKIARSFILKNIENAVASPDETESTGLGLTIIIMMLEKIGVNVSNFKILTDDNSTTLQIRIPSNMSEQQYIVAISEELSATLKALPRLPENVIQISNLLNDPASDINKIIALIKQDIGLATDLLRMVNSAAIRLSKPCTDIAEAVKMVGIRGVSNLIYAVSTVRSLNIPKNKVELWGHATTVGYYTLVLAHEFYPSDRNLVSDAYTCGILHDIGKVVFTAAHPDTVKNLTPLCTQRSIPPRLLEKITAGANHSEIGALITRNWNFPEVISCAIQYHHIPYSAPKEYRNTVELVYLADLLVNYSPEKYDFEKLYLPILNKYNIKSEEDLRYLAHTIQKKYQNMLKREVS</sequence>
<dbReference type="SUPFAM" id="SSF55874">
    <property type="entry name" value="ATPase domain of HSP90 chaperone/DNA topoisomerase II/histidine kinase"/>
    <property type="match status" value="1"/>
</dbReference>
<evidence type="ECO:0000313" key="3">
    <source>
        <dbReference type="Proteomes" id="UP000823914"/>
    </source>
</evidence>
<dbReference type="PROSITE" id="PS51833">
    <property type="entry name" value="HDOD"/>
    <property type="match status" value="1"/>
</dbReference>